<accession>A0A6G1CG31</accession>
<sequence>MPLAVDGAAPPWPGEGSSTASADGSASAGKPARVGGDGLKVPGPFAPPAAIRVPACSAQPPLDGLFRKEVSVHICLPACLVWCDVKFACFSDSGLIRAWLPSSKAI</sequence>
<feature type="compositionally biased region" description="Low complexity" evidence="1">
    <location>
        <begin position="14"/>
        <end position="29"/>
    </location>
</feature>
<evidence type="ECO:0000256" key="1">
    <source>
        <dbReference type="SAM" id="MobiDB-lite"/>
    </source>
</evidence>
<dbReference type="EMBL" id="SPHZ02000009">
    <property type="protein sequence ID" value="KAF0899448.1"/>
    <property type="molecule type" value="Genomic_DNA"/>
</dbReference>
<dbReference type="AlphaFoldDB" id="A0A6G1CG31"/>
<proteinExistence type="predicted"/>
<protein>
    <submittedName>
        <fullName evidence="2">Uncharacterized protein</fullName>
    </submittedName>
</protein>
<dbReference type="Proteomes" id="UP000479710">
    <property type="component" value="Unassembled WGS sequence"/>
</dbReference>
<feature type="region of interest" description="Disordered" evidence="1">
    <location>
        <begin position="1"/>
        <end position="41"/>
    </location>
</feature>
<gene>
    <name evidence="2" type="ORF">E2562_019950</name>
</gene>
<name>A0A6G1CG31_9ORYZ</name>
<organism evidence="2 3">
    <name type="scientific">Oryza meyeriana var. granulata</name>
    <dbReference type="NCBI Taxonomy" id="110450"/>
    <lineage>
        <taxon>Eukaryota</taxon>
        <taxon>Viridiplantae</taxon>
        <taxon>Streptophyta</taxon>
        <taxon>Embryophyta</taxon>
        <taxon>Tracheophyta</taxon>
        <taxon>Spermatophyta</taxon>
        <taxon>Magnoliopsida</taxon>
        <taxon>Liliopsida</taxon>
        <taxon>Poales</taxon>
        <taxon>Poaceae</taxon>
        <taxon>BOP clade</taxon>
        <taxon>Oryzoideae</taxon>
        <taxon>Oryzeae</taxon>
        <taxon>Oryzinae</taxon>
        <taxon>Oryza</taxon>
        <taxon>Oryza meyeriana</taxon>
    </lineage>
</organism>
<keyword evidence="3" id="KW-1185">Reference proteome</keyword>
<evidence type="ECO:0000313" key="3">
    <source>
        <dbReference type="Proteomes" id="UP000479710"/>
    </source>
</evidence>
<evidence type="ECO:0000313" key="2">
    <source>
        <dbReference type="EMBL" id="KAF0899448.1"/>
    </source>
</evidence>
<reference evidence="2 3" key="1">
    <citation type="submission" date="2019-11" db="EMBL/GenBank/DDBJ databases">
        <title>Whole genome sequence of Oryza granulata.</title>
        <authorList>
            <person name="Li W."/>
        </authorList>
    </citation>
    <scope>NUCLEOTIDE SEQUENCE [LARGE SCALE GENOMIC DNA]</scope>
    <source>
        <strain evidence="3">cv. Menghai</strain>
        <tissue evidence="2">Leaf</tissue>
    </source>
</reference>
<comment type="caution">
    <text evidence="2">The sequence shown here is derived from an EMBL/GenBank/DDBJ whole genome shotgun (WGS) entry which is preliminary data.</text>
</comment>